<comment type="caution">
    <text evidence="2">The sequence shown here is derived from an EMBL/GenBank/DDBJ whole genome shotgun (WGS) entry which is preliminary data.</text>
</comment>
<dbReference type="EMBL" id="PDNA01000080">
    <property type="protein sequence ID" value="PGH15750.1"/>
    <property type="molecule type" value="Genomic_DNA"/>
</dbReference>
<dbReference type="OrthoDB" id="2156052at2759"/>
<proteinExistence type="predicted"/>
<dbReference type="AlphaFoldDB" id="A0A2B7Y3C6"/>
<evidence type="ECO:0000313" key="2">
    <source>
        <dbReference type="EMBL" id="PGH15750.1"/>
    </source>
</evidence>
<reference evidence="2 3" key="1">
    <citation type="submission" date="2017-10" db="EMBL/GenBank/DDBJ databases">
        <title>Comparative genomics in systemic dimorphic fungi from Ajellomycetaceae.</title>
        <authorList>
            <person name="Munoz J.F."/>
            <person name="Mcewen J.G."/>
            <person name="Clay O.K."/>
            <person name="Cuomo C.A."/>
        </authorList>
    </citation>
    <scope>NUCLEOTIDE SEQUENCE [LARGE SCALE GENOMIC DNA]</scope>
    <source>
        <strain evidence="2 3">UAMH7299</strain>
    </source>
</reference>
<feature type="region of interest" description="Disordered" evidence="1">
    <location>
        <begin position="1"/>
        <end position="73"/>
    </location>
</feature>
<dbReference type="STRING" id="1447883.A0A2B7Y3C6"/>
<organism evidence="2 3">
    <name type="scientific">Polytolypa hystricis (strain UAMH7299)</name>
    <dbReference type="NCBI Taxonomy" id="1447883"/>
    <lineage>
        <taxon>Eukaryota</taxon>
        <taxon>Fungi</taxon>
        <taxon>Dikarya</taxon>
        <taxon>Ascomycota</taxon>
        <taxon>Pezizomycotina</taxon>
        <taxon>Eurotiomycetes</taxon>
        <taxon>Eurotiomycetidae</taxon>
        <taxon>Onygenales</taxon>
        <taxon>Onygenales incertae sedis</taxon>
        <taxon>Polytolypa</taxon>
    </lineage>
</organism>
<sequence>MSHAHHPFTHYRTITSSPAESPIDGRRVPTLSGTRCAPTNTTRDDSPDSDTDQAPGRRKRGFGQITSSPYDRHARQVPEMFKAFYTQRCLLGLRQGGLLDDHCPNVKFHPQGGDGSRHLINAEDLVQQNKQQLDKNIDDCTPMGGCGASGAPFKITCAAYGYLLSAKELHHDSGTRCRAKQIFIAYFRKCRGRQFLCSSVQSTNEGNLSVCISS</sequence>
<accession>A0A2B7Y3C6</accession>
<protein>
    <submittedName>
        <fullName evidence="2">Uncharacterized protein</fullName>
    </submittedName>
</protein>
<keyword evidence="3" id="KW-1185">Reference proteome</keyword>
<gene>
    <name evidence="2" type="ORF">AJ80_05458</name>
</gene>
<evidence type="ECO:0000256" key="1">
    <source>
        <dbReference type="SAM" id="MobiDB-lite"/>
    </source>
</evidence>
<evidence type="ECO:0000313" key="3">
    <source>
        <dbReference type="Proteomes" id="UP000224634"/>
    </source>
</evidence>
<name>A0A2B7Y3C6_POLH7</name>
<dbReference type="Proteomes" id="UP000224634">
    <property type="component" value="Unassembled WGS sequence"/>
</dbReference>